<evidence type="ECO:0000259" key="16">
    <source>
        <dbReference type="PROSITE" id="PS50262"/>
    </source>
</evidence>
<evidence type="ECO:0000256" key="1">
    <source>
        <dbReference type="ARBA" id="ARBA00004651"/>
    </source>
</evidence>
<dbReference type="GO" id="GO:0005886">
    <property type="term" value="C:plasma membrane"/>
    <property type="evidence" value="ECO:0007669"/>
    <property type="project" value="UniProtKB-SubCell"/>
</dbReference>
<evidence type="ECO:0000256" key="3">
    <source>
        <dbReference type="ARBA" id="ARBA00022692"/>
    </source>
</evidence>
<keyword evidence="5 13" id="KW-0297">G-protein coupled receptor</keyword>
<keyword evidence="7" id="KW-0564">Palmitate</keyword>
<evidence type="ECO:0000256" key="11">
    <source>
        <dbReference type="ARBA" id="ARBA00023224"/>
    </source>
</evidence>
<dbReference type="PROSITE" id="PS50262">
    <property type="entry name" value="G_PROTEIN_RECEP_F1_2"/>
    <property type="match status" value="1"/>
</dbReference>
<feature type="domain" description="G-protein coupled receptors family 1 profile" evidence="16">
    <location>
        <begin position="65"/>
        <end position="379"/>
    </location>
</feature>
<evidence type="ECO:0000256" key="8">
    <source>
        <dbReference type="ARBA" id="ARBA00023157"/>
    </source>
</evidence>
<evidence type="ECO:0000256" key="13">
    <source>
        <dbReference type="RuleBase" id="RU000688"/>
    </source>
</evidence>
<keyword evidence="8" id="KW-1015">Disulfide bond</keyword>
<evidence type="ECO:0000313" key="17">
    <source>
        <dbReference type="EMBL" id="KAJ8028236.1"/>
    </source>
</evidence>
<name>A0A9Q1BKI7_HOLLE</name>
<dbReference type="SUPFAM" id="SSF81321">
    <property type="entry name" value="Family A G protein-coupled receptor-like"/>
    <property type="match status" value="1"/>
</dbReference>
<feature type="transmembrane region" description="Helical" evidence="15">
    <location>
        <begin position="318"/>
        <end position="339"/>
    </location>
</feature>
<dbReference type="AlphaFoldDB" id="A0A9Q1BKI7"/>
<dbReference type="InterPro" id="IPR009126">
    <property type="entry name" value="Cholcskin_rcpt"/>
</dbReference>
<organism evidence="17 18">
    <name type="scientific">Holothuria leucospilota</name>
    <name type="common">Black long sea cucumber</name>
    <name type="synonym">Mertensiothuria leucospilota</name>
    <dbReference type="NCBI Taxonomy" id="206669"/>
    <lineage>
        <taxon>Eukaryota</taxon>
        <taxon>Metazoa</taxon>
        <taxon>Echinodermata</taxon>
        <taxon>Eleutherozoa</taxon>
        <taxon>Echinozoa</taxon>
        <taxon>Holothuroidea</taxon>
        <taxon>Aspidochirotacea</taxon>
        <taxon>Aspidochirotida</taxon>
        <taxon>Holothuriidae</taxon>
        <taxon>Holothuria</taxon>
    </lineage>
</organism>
<keyword evidence="2" id="KW-1003">Cell membrane</keyword>
<evidence type="ECO:0000256" key="10">
    <source>
        <dbReference type="ARBA" id="ARBA00023180"/>
    </source>
</evidence>
<comment type="caution">
    <text evidence="17">The sequence shown here is derived from an EMBL/GenBank/DDBJ whole genome shotgun (WGS) entry which is preliminary data.</text>
</comment>
<feature type="compositionally biased region" description="Polar residues" evidence="14">
    <location>
        <begin position="268"/>
        <end position="279"/>
    </location>
</feature>
<comment type="subcellular location">
    <subcellularLocation>
        <location evidence="1">Cell membrane</location>
        <topology evidence="1">Multi-pass membrane protein</topology>
    </subcellularLocation>
</comment>
<protein>
    <submittedName>
        <fullName evidence="17">Cholecystokinin receptor</fullName>
    </submittedName>
</protein>
<feature type="compositionally biased region" description="Polar residues" evidence="14">
    <location>
        <begin position="426"/>
        <end position="441"/>
    </location>
</feature>
<feature type="transmembrane region" description="Helical" evidence="15">
    <location>
        <begin position="215"/>
        <end position="241"/>
    </location>
</feature>
<dbReference type="OrthoDB" id="5987936at2759"/>
<feature type="transmembrane region" description="Helical" evidence="15">
    <location>
        <begin position="49"/>
        <end position="73"/>
    </location>
</feature>
<dbReference type="PANTHER" id="PTHR24238:SF75">
    <property type="entry name" value="CHOLECYSTOKININ-LIKE RECEPTOR AT 17D1-RELATED"/>
    <property type="match status" value="1"/>
</dbReference>
<feature type="transmembrane region" description="Helical" evidence="15">
    <location>
        <begin position="359"/>
        <end position="381"/>
    </location>
</feature>
<keyword evidence="10" id="KW-0325">Glycoprotein</keyword>
<keyword evidence="6 15" id="KW-0472">Membrane</keyword>
<feature type="transmembrane region" description="Helical" evidence="15">
    <location>
        <begin position="165"/>
        <end position="186"/>
    </location>
</feature>
<dbReference type="PRINTS" id="PR00237">
    <property type="entry name" value="GPCRRHODOPSN"/>
</dbReference>
<keyword evidence="4 15" id="KW-1133">Transmembrane helix</keyword>
<keyword evidence="18" id="KW-1185">Reference proteome</keyword>
<reference evidence="17" key="1">
    <citation type="submission" date="2021-10" db="EMBL/GenBank/DDBJ databases">
        <title>Tropical sea cucumber genome reveals ecological adaptation and Cuvierian tubules defense mechanism.</title>
        <authorList>
            <person name="Chen T."/>
        </authorList>
    </citation>
    <scope>NUCLEOTIDE SEQUENCE</scope>
    <source>
        <strain evidence="17">Nanhai2018</strain>
        <tissue evidence="17">Muscle</tissue>
    </source>
</reference>
<evidence type="ECO:0000256" key="6">
    <source>
        <dbReference type="ARBA" id="ARBA00023136"/>
    </source>
</evidence>
<feature type="region of interest" description="Disordered" evidence="14">
    <location>
        <begin position="408"/>
        <end position="441"/>
    </location>
</feature>
<dbReference type="Gene3D" id="1.20.1070.10">
    <property type="entry name" value="Rhodopsin 7-helix transmembrane proteins"/>
    <property type="match status" value="1"/>
</dbReference>
<sequence>MSVEEDMGVVYQTEVYENVTFLATDEPLSTLAPETSGRAPGGVDIVSNIVLITGFVVIFILAVVGNSLVIVTLIQNKRMRSVTNVFLLSLSISDLVFVCVCLPFTLVGNTLHNFLFGPVMCKLVSYFMVVSVAVSVWTMVAIALERYHAICDPLASRAWQTKSRALKIIILIWAAAAFIGLPDLAFHELTLYDEENMKYKCRPSWGPVVAKIHPFLLFTAFMILPLICLFFAYGLIILELWRGIMSEKRATAREKDENGTPMKDMRHVTSTTSPDTNANDPLMKNNSKAIYRPQSGKVATRNMGPVRSTSSNNAKKRVVRMLIVLVLLFFIAWTPTWIMNMWHAVNPRKVYGFLGRHKALILVVRLMSYSSACVNPIVYCFMNRSFRNGFLEVFRCCTKRYRPVNEDTKHPGVGAATTRTRLTHPPDSTTNYTNVSSGEED</sequence>
<dbReference type="SMART" id="SM01381">
    <property type="entry name" value="7TM_GPCR_Srsx"/>
    <property type="match status" value="1"/>
</dbReference>
<dbReference type="InterPro" id="IPR000276">
    <property type="entry name" value="GPCR_Rhodpsn"/>
</dbReference>
<evidence type="ECO:0000256" key="14">
    <source>
        <dbReference type="SAM" id="MobiDB-lite"/>
    </source>
</evidence>
<evidence type="ECO:0000256" key="2">
    <source>
        <dbReference type="ARBA" id="ARBA00022475"/>
    </source>
</evidence>
<dbReference type="PRINTS" id="PR01822">
    <property type="entry name" value="CCYSTOKININR"/>
</dbReference>
<dbReference type="GO" id="GO:0008188">
    <property type="term" value="F:neuropeptide receptor activity"/>
    <property type="evidence" value="ECO:0007669"/>
    <property type="project" value="TreeGrafter"/>
</dbReference>
<evidence type="ECO:0000256" key="12">
    <source>
        <dbReference type="ARBA" id="ARBA00023288"/>
    </source>
</evidence>
<proteinExistence type="inferred from homology"/>
<feature type="transmembrane region" description="Helical" evidence="15">
    <location>
        <begin position="126"/>
        <end position="144"/>
    </location>
</feature>
<feature type="transmembrane region" description="Helical" evidence="15">
    <location>
        <begin position="85"/>
        <end position="106"/>
    </location>
</feature>
<evidence type="ECO:0000256" key="15">
    <source>
        <dbReference type="SAM" id="Phobius"/>
    </source>
</evidence>
<evidence type="ECO:0000256" key="9">
    <source>
        <dbReference type="ARBA" id="ARBA00023170"/>
    </source>
</evidence>
<dbReference type="PROSITE" id="PS00237">
    <property type="entry name" value="G_PROTEIN_RECEP_F1_1"/>
    <property type="match status" value="1"/>
</dbReference>
<keyword evidence="11 13" id="KW-0807">Transducer</keyword>
<comment type="similarity">
    <text evidence="13">Belongs to the G-protein coupled receptor 1 family.</text>
</comment>
<dbReference type="Proteomes" id="UP001152320">
    <property type="component" value="Chromosome 15"/>
</dbReference>
<keyword evidence="12" id="KW-0449">Lipoprotein</keyword>
<evidence type="ECO:0000256" key="7">
    <source>
        <dbReference type="ARBA" id="ARBA00023139"/>
    </source>
</evidence>
<dbReference type="EMBL" id="JAIZAY010000015">
    <property type="protein sequence ID" value="KAJ8028236.1"/>
    <property type="molecule type" value="Genomic_DNA"/>
</dbReference>
<gene>
    <name evidence="17" type="ORF">HOLleu_30420</name>
</gene>
<evidence type="ECO:0000256" key="4">
    <source>
        <dbReference type="ARBA" id="ARBA00022989"/>
    </source>
</evidence>
<evidence type="ECO:0000313" key="18">
    <source>
        <dbReference type="Proteomes" id="UP001152320"/>
    </source>
</evidence>
<keyword evidence="9 13" id="KW-0675">Receptor</keyword>
<dbReference type="PANTHER" id="PTHR24238">
    <property type="entry name" value="G-PROTEIN COUPLED RECEPTOR"/>
    <property type="match status" value="1"/>
</dbReference>
<dbReference type="InterPro" id="IPR017452">
    <property type="entry name" value="GPCR_Rhodpsn_7TM"/>
</dbReference>
<keyword evidence="3 13" id="KW-0812">Transmembrane</keyword>
<accession>A0A9Q1BKI7</accession>
<dbReference type="Pfam" id="PF00001">
    <property type="entry name" value="7tm_1"/>
    <property type="match status" value="1"/>
</dbReference>
<feature type="region of interest" description="Disordered" evidence="14">
    <location>
        <begin position="252"/>
        <end position="279"/>
    </location>
</feature>
<feature type="compositionally biased region" description="Basic and acidic residues" evidence="14">
    <location>
        <begin position="252"/>
        <end position="267"/>
    </location>
</feature>
<evidence type="ECO:0000256" key="5">
    <source>
        <dbReference type="ARBA" id="ARBA00023040"/>
    </source>
</evidence>